<organism evidence="2 3">
    <name type="scientific">Cyphellophora europaea (strain CBS 101466)</name>
    <name type="common">Phialophora europaea</name>
    <dbReference type="NCBI Taxonomy" id="1220924"/>
    <lineage>
        <taxon>Eukaryota</taxon>
        <taxon>Fungi</taxon>
        <taxon>Dikarya</taxon>
        <taxon>Ascomycota</taxon>
        <taxon>Pezizomycotina</taxon>
        <taxon>Eurotiomycetes</taxon>
        <taxon>Chaetothyriomycetidae</taxon>
        <taxon>Chaetothyriales</taxon>
        <taxon>Cyphellophoraceae</taxon>
        <taxon>Cyphellophora</taxon>
    </lineage>
</organism>
<feature type="compositionally biased region" description="Basic and acidic residues" evidence="1">
    <location>
        <begin position="589"/>
        <end position="605"/>
    </location>
</feature>
<dbReference type="Proteomes" id="UP000030752">
    <property type="component" value="Unassembled WGS sequence"/>
</dbReference>
<accession>W2S6M4</accession>
<feature type="compositionally biased region" description="Low complexity" evidence="1">
    <location>
        <begin position="665"/>
        <end position="677"/>
    </location>
</feature>
<keyword evidence="3" id="KW-1185">Reference proteome</keyword>
<feature type="region of interest" description="Disordered" evidence="1">
    <location>
        <begin position="132"/>
        <end position="264"/>
    </location>
</feature>
<feature type="region of interest" description="Disordered" evidence="1">
    <location>
        <begin position="665"/>
        <end position="720"/>
    </location>
</feature>
<feature type="region of interest" description="Disordered" evidence="1">
    <location>
        <begin position="322"/>
        <end position="412"/>
    </location>
</feature>
<evidence type="ECO:0000256" key="1">
    <source>
        <dbReference type="SAM" id="MobiDB-lite"/>
    </source>
</evidence>
<gene>
    <name evidence="2" type="ORF">HMPREF1541_02847</name>
</gene>
<dbReference type="eggNOG" id="ENOG502SNX3">
    <property type="taxonomic scope" value="Eukaryota"/>
</dbReference>
<dbReference type="STRING" id="1220924.W2S6M4"/>
<dbReference type="InParanoid" id="W2S6M4"/>
<protein>
    <submittedName>
        <fullName evidence="2">Uncharacterized protein</fullName>
    </submittedName>
</protein>
<dbReference type="RefSeq" id="XP_008715424.1">
    <property type="nucleotide sequence ID" value="XM_008717202.1"/>
</dbReference>
<feature type="compositionally biased region" description="Polar residues" evidence="1">
    <location>
        <begin position="18"/>
        <end position="27"/>
    </location>
</feature>
<dbReference type="HOGENOM" id="CLU_372559_0_0_1"/>
<feature type="compositionally biased region" description="Polar residues" evidence="1">
    <location>
        <begin position="53"/>
        <end position="64"/>
    </location>
</feature>
<name>W2S6M4_CYPE1</name>
<dbReference type="GeneID" id="19970186"/>
<sequence length="760" mass="84146">MAPSPLFHLPSVLRRNRTNAGEMTSKMSSKRNDQETKAQNLLGITETDMRIARNQSITSTTSSRSHNRPPQPEMQAEARGLRRDGRGGVGGRPPPDLELRPSSVLLHEEYLRSAVDDDPTPKMSIKNFASSSTLNSHYDPQKVPMRVSQQTSESSRRDMALHKGSPRVLFFPFGERNSPKPSKSPKPRPGPEGRKLSKQRPRTSETPTPTPDPPNWRPESGYESVPSIKSMNDVSRTPRGSHFTPPKPSSLSRRTMGTTNKALLEPMDPACLKVNVRRPRIGAKHWFDGLEGETSEDEILNEPEFEEQFVSGLESAFRDERIKPPSDQSSIQTDVQGFKTSSSSVTTPKQFLQSTSSVARPSPRVAILNAKASTSSLAQQSTRSQHTSASKRKAIQGTDLTKNSYLDLSGSESEDEISAAKYAVPVRSPQPPQPAIRDSVAMAFNNDSEVEVGTAHELKAKPAAVGAQQPRVRTLKVVNRSSRPDHIQMPVPKRGSSLALSQLYDEAERQSAGVAQESDLIPSFPSTPVESDNSAYRMSISVFSDSASVESRRMMSVTKQEESLLAAMRLKKATMKQTVTRDRRLHALRNLERGQVRTPPRREPSADSMSSFHPRQPVQQLYSRYIDSDGSMSRNSATTIQTSTTARQSQLTYEAPTQVNRLSLSSDNSLDHSVSPSLLSLNTPDRRQSRDTYYSPPDPQLAAPGHSRNRTESSHFSNIVSLDELEKAPASREEIPSQEFIDWPYRGWNARMGAPQGVAH</sequence>
<dbReference type="VEuPathDB" id="FungiDB:HMPREF1541_02847"/>
<reference evidence="2 3" key="1">
    <citation type="submission" date="2013-03" db="EMBL/GenBank/DDBJ databases">
        <title>The Genome Sequence of Phialophora europaea CBS 101466.</title>
        <authorList>
            <consortium name="The Broad Institute Genomics Platform"/>
            <person name="Cuomo C."/>
            <person name="de Hoog S."/>
            <person name="Gorbushina A."/>
            <person name="Walker B."/>
            <person name="Young S.K."/>
            <person name="Zeng Q."/>
            <person name="Gargeya S."/>
            <person name="Fitzgerald M."/>
            <person name="Haas B."/>
            <person name="Abouelleil A."/>
            <person name="Allen A.W."/>
            <person name="Alvarado L."/>
            <person name="Arachchi H.M."/>
            <person name="Berlin A.M."/>
            <person name="Chapman S.B."/>
            <person name="Gainer-Dewar J."/>
            <person name="Goldberg J."/>
            <person name="Griggs A."/>
            <person name="Gujja S."/>
            <person name="Hansen M."/>
            <person name="Howarth C."/>
            <person name="Imamovic A."/>
            <person name="Ireland A."/>
            <person name="Larimer J."/>
            <person name="McCowan C."/>
            <person name="Murphy C."/>
            <person name="Pearson M."/>
            <person name="Poon T.W."/>
            <person name="Priest M."/>
            <person name="Roberts A."/>
            <person name="Saif S."/>
            <person name="Shea T."/>
            <person name="Sisk P."/>
            <person name="Sykes S."/>
            <person name="Wortman J."/>
            <person name="Nusbaum C."/>
            <person name="Birren B."/>
        </authorList>
    </citation>
    <scope>NUCLEOTIDE SEQUENCE [LARGE SCALE GENOMIC DNA]</scope>
    <source>
        <strain evidence="2 3">CBS 101466</strain>
    </source>
</reference>
<feature type="region of interest" description="Disordered" evidence="1">
    <location>
        <begin position="1"/>
        <end position="103"/>
    </location>
</feature>
<feature type="region of interest" description="Disordered" evidence="1">
    <location>
        <begin position="575"/>
        <end position="653"/>
    </location>
</feature>
<proteinExistence type="predicted"/>
<dbReference type="EMBL" id="KB822718">
    <property type="protein sequence ID" value="ETN43688.1"/>
    <property type="molecule type" value="Genomic_DNA"/>
</dbReference>
<evidence type="ECO:0000313" key="3">
    <source>
        <dbReference type="Proteomes" id="UP000030752"/>
    </source>
</evidence>
<feature type="compositionally biased region" description="Polar residues" evidence="1">
    <location>
        <begin position="630"/>
        <end position="653"/>
    </location>
</feature>
<dbReference type="OrthoDB" id="5244050at2759"/>
<feature type="compositionally biased region" description="Polar residues" evidence="1">
    <location>
        <begin position="607"/>
        <end position="622"/>
    </location>
</feature>
<feature type="compositionally biased region" description="Polar residues" evidence="1">
    <location>
        <begin position="371"/>
        <end position="388"/>
    </location>
</feature>
<evidence type="ECO:0000313" key="2">
    <source>
        <dbReference type="EMBL" id="ETN43688.1"/>
    </source>
</evidence>
<dbReference type="AlphaFoldDB" id="W2S6M4"/>
<feature type="compositionally biased region" description="Polar residues" evidence="1">
    <location>
        <begin position="326"/>
        <end position="359"/>
    </location>
</feature>
<feature type="compositionally biased region" description="Polar residues" evidence="1">
    <location>
        <begin position="249"/>
        <end position="261"/>
    </location>
</feature>